<evidence type="ECO:0000313" key="4">
    <source>
        <dbReference type="Proteomes" id="UP001597216"/>
    </source>
</evidence>
<name>A0ABW3SYB1_9CAUL</name>
<dbReference type="EMBL" id="JBHTLQ010000006">
    <property type="protein sequence ID" value="MFD1189817.1"/>
    <property type="molecule type" value="Genomic_DNA"/>
</dbReference>
<evidence type="ECO:0008006" key="5">
    <source>
        <dbReference type="Google" id="ProtNLM"/>
    </source>
</evidence>
<feature type="region of interest" description="Disordered" evidence="1">
    <location>
        <begin position="119"/>
        <end position="142"/>
    </location>
</feature>
<evidence type="ECO:0000313" key="3">
    <source>
        <dbReference type="EMBL" id="MFD1189817.1"/>
    </source>
</evidence>
<dbReference type="PANTHER" id="PTHR48098">
    <property type="entry name" value="ENTEROCHELIN ESTERASE-RELATED"/>
    <property type="match status" value="1"/>
</dbReference>
<comment type="caution">
    <text evidence="3">The sequence shown here is derived from an EMBL/GenBank/DDBJ whole genome shotgun (WGS) entry which is preliminary data.</text>
</comment>
<organism evidence="3 4">
    <name type="scientific">Phenylobacterium conjunctum</name>
    <dbReference type="NCBI Taxonomy" id="1298959"/>
    <lineage>
        <taxon>Bacteria</taxon>
        <taxon>Pseudomonadati</taxon>
        <taxon>Pseudomonadota</taxon>
        <taxon>Alphaproteobacteria</taxon>
        <taxon>Caulobacterales</taxon>
        <taxon>Caulobacteraceae</taxon>
        <taxon>Phenylobacterium</taxon>
    </lineage>
</organism>
<protein>
    <recommendedName>
        <fullName evidence="5">Esterase</fullName>
    </recommendedName>
</protein>
<feature type="signal peptide" evidence="2">
    <location>
        <begin position="1"/>
        <end position="19"/>
    </location>
</feature>
<dbReference type="PANTHER" id="PTHR48098:SF3">
    <property type="entry name" value="IRON(III) ENTEROBACTIN ESTERASE"/>
    <property type="match status" value="1"/>
</dbReference>
<dbReference type="SUPFAM" id="SSF53474">
    <property type="entry name" value="alpha/beta-Hydrolases"/>
    <property type="match status" value="1"/>
</dbReference>
<evidence type="ECO:0000256" key="2">
    <source>
        <dbReference type="SAM" id="SignalP"/>
    </source>
</evidence>
<keyword evidence="4" id="KW-1185">Reference proteome</keyword>
<dbReference type="Gene3D" id="3.40.50.1820">
    <property type="entry name" value="alpha/beta hydrolase"/>
    <property type="match status" value="1"/>
</dbReference>
<dbReference type="InterPro" id="IPR050583">
    <property type="entry name" value="Mycobacterial_A85_antigen"/>
</dbReference>
<keyword evidence="2" id="KW-0732">Signal</keyword>
<dbReference type="Proteomes" id="UP001597216">
    <property type="component" value="Unassembled WGS sequence"/>
</dbReference>
<reference evidence="4" key="1">
    <citation type="journal article" date="2019" name="Int. J. Syst. Evol. Microbiol.">
        <title>The Global Catalogue of Microorganisms (GCM) 10K type strain sequencing project: providing services to taxonomists for standard genome sequencing and annotation.</title>
        <authorList>
            <consortium name="The Broad Institute Genomics Platform"/>
            <consortium name="The Broad Institute Genome Sequencing Center for Infectious Disease"/>
            <person name="Wu L."/>
            <person name="Ma J."/>
        </authorList>
    </citation>
    <scope>NUCLEOTIDE SEQUENCE [LARGE SCALE GENOMIC DNA]</scope>
    <source>
        <strain evidence="4">CCUG 55074</strain>
    </source>
</reference>
<feature type="chain" id="PRO_5045772305" description="Esterase" evidence="2">
    <location>
        <begin position="20"/>
        <end position="571"/>
    </location>
</feature>
<accession>A0ABW3SYB1</accession>
<dbReference type="InterPro" id="IPR029058">
    <property type="entry name" value="AB_hydrolase_fold"/>
</dbReference>
<evidence type="ECO:0000256" key="1">
    <source>
        <dbReference type="SAM" id="MobiDB-lite"/>
    </source>
</evidence>
<proteinExistence type="predicted"/>
<gene>
    <name evidence="3" type="ORF">ACFQ27_04435</name>
</gene>
<sequence>MRRFLLTAIFALAAQAAAAAPFTVTVDLPKDAAPSDGRVVLMFSTKAEGEPRRQVSGETALNSPFMFGLTVDGLKPGQPAVFDDTAFGWPARKLSSLKPGDYTVQAVFNRYETYRRSDGSVVKLPPDRGEGQQWADKPGNNYSTPVRVHVDPAQGGRIAITLDKINPPIADKPDTEWIKHVRIKSELLSKYWGRPTYLRAHVLIPKGFADHPKARYPLMVYHGHFPDDIDGFRTTPPDPDLKPDYSERFHLEGYNRIQQQEAYAFYQKWISPDFPRFLVIQIDHANPYYDDSYAVNSANLGPYGDAINKELIPAIEKQFRGLGQGWARFTYGGSTGGWEAMATQVFYPEMYNGAFAACPDPIDFRAYTVINLYKDTNAYVLKGAAQDVERPAVRNYLGDIFATQRDSNYQELVLGDKGRSGGQYDIWQAVYGPQGPDGYPAPIWDKLTGEIDPKVAAYWRENYDLTYILKRDWATLGPKVAGKLHIYVGLGDNYFLNNAVYYAQDTLESLTNPAWGGEVDYGHKAEHCWNGDHTQSNAYSRLHYNTFYVPKIMDRIAKTAPAGADLTSWRY</sequence>
<dbReference type="RefSeq" id="WP_377352757.1">
    <property type="nucleotide sequence ID" value="NZ_JBHTLQ010000006.1"/>
</dbReference>